<dbReference type="AlphaFoldDB" id="A0AAV7N1L8"/>
<keyword evidence="2" id="KW-1185">Reference proteome</keyword>
<evidence type="ECO:0000313" key="2">
    <source>
        <dbReference type="Proteomes" id="UP001066276"/>
    </source>
</evidence>
<name>A0AAV7N1L8_PLEWA</name>
<evidence type="ECO:0000313" key="1">
    <source>
        <dbReference type="EMBL" id="KAJ1109906.1"/>
    </source>
</evidence>
<accession>A0AAV7N1L8</accession>
<dbReference type="Proteomes" id="UP001066276">
    <property type="component" value="Chromosome 9"/>
</dbReference>
<protein>
    <submittedName>
        <fullName evidence="1">Uncharacterized protein</fullName>
    </submittedName>
</protein>
<comment type="caution">
    <text evidence="1">The sequence shown here is derived from an EMBL/GenBank/DDBJ whole genome shotgun (WGS) entry which is preliminary data.</text>
</comment>
<dbReference type="EMBL" id="JANPWB010000013">
    <property type="protein sequence ID" value="KAJ1109906.1"/>
    <property type="molecule type" value="Genomic_DNA"/>
</dbReference>
<reference evidence="1" key="1">
    <citation type="journal article" date="2022" name="bioRxiv">
        <title>Sequencing and chromosome-scale assembly of the giantPleurodeles waltlgenome.</title>
        <authorList>
            <person name="Brown T."/>
            <person name="Elewa A."/>
            <person name="Iarovenko S."/>
            <person name="Subramanian E."/>
            <person name="Araus A.J."/>
            <person name="Petzold A."/>
            <person name="Susuki M."/>
            <person name="Suzuki K.-i.T."/>
            <person name="Hayashi T."/>
            <person name="Toyoda A."/>
            <person name="Oliveira C."/>
            <person name="Osipova E."/>
            <person name="Leigh N.D."/>
            <person name="Simon A."/>
            <person name="Yun M.H."/>
        </authorList>
    </citation>
    <scope>NUCLEOTIDE SEQUENCE</scope>
    <source>
        <strain evidence="1">20211129_DDA</strain>
        <tissue evidence="1">Liver</tissue>
    </source>
</reference>
<organism evidence="1 2">
    <name type="scientific">Pleurodeles waltl</name>
    <name type="common">Iberian ribbed newt</name>
    <dbReference type="NCBI Taxonomy" id="8319"/>
    <lineage>
        <taxon>Eukaryota</taxon>
        <taxon>Metazoa</taxon>
        <taxon>Chordata</taxon>
        <taxon>Craniata</taxon>
        <taxon>Vertebrata</taxon>
        <taxon>Euteleostomi</taxon>
        <taxon>Amphibia</taxon>
        <taxon>Batrachia</taxon>
        <taxon>Caudata</taxon>
        <taxon>Salamandroidea</taxon>
        <taxon>Salamandridae</taxon>
        <taxon>Pleurodelinae</taxon>
        <taxon>Pleurodeles</taxon>
    </lineage>
</organism>
<gene>
    <name evidence="1" type="ORF">NDU88_007263</name>
</gene>
<proteinExistence type="predicted"/>
<sequence>MLLRRLRYRRRPCGGLPEVLFSGSSEWGLVTWHSLPVGAPPPGSGVCREGRRLRSRLGVWNILAGHLCLPAVA</sequence>